<dbReference type="EMBL" id="SRLO01000430">
    <property type="protein sequence ID" value="TNN56363.1"/>
    <property type="molecule type" value="Genomic_DNA"/>
</dbReference>
<comment type="caution">
    <text evidence="1">The sequence shown here is derived from an EMBL/GenBank/DDBJ whole genome shotgun (WGS) entry which is preliminary data.</text>
</comment>
<name>A0A4Z2GUE1_9TELE</name>
<dbReference type="Proteomes" id="UP000314294">
    <property type="component" value="Unassembled WGS sequence"/>
</dbReference>
<accession>A0A4Z2GUE1</accession>
<protein>
    <submittedName>
        <fullName evidence="1">Uncharacterized protein</fullName>
    </submittedName>
</protein>
<evidence type="ECO:0000313" key="2">
    <source>
        <dbReference type="Proteomes" id="UP000314294"/>
    </source>
</evidence>
<dbReference type="AlphaFoldDB" id="A0A4Z2GUE1"/>
<gene>
    <name evidence="1" type="ORF">EYF80_033399</name>
</gene>
<proteinExistence type="predicted"/>
<reference evidence="1 2" key="1">
    <citation type="submission" date="2019-03" db="EMBL/GenBank/DDBJ databases">
        <title>First draft genome of Liparis tanakae, snailfish: a comprehensive survey of snailfish specific genes.</title>
        <authorList>
            <person name="Kim W."/>
            <person name="Song I."/>
            <person name="Jeong J.-H."/>
            <person name="Kim D."/>
            <person name="Kim S."/>
            <person name="Ryu S."/>
            <person name="Song J.Y."/>
            <person name="Lee S.K."/>
        </authorList>
    </citation>
    <scope>NUCLEOTIDE SEQUENCE [LARGE SCALE GENOMIC DNA]</scope>
    <source>
        <tissue evidence="1">Muscle</tissue>
    </source>
</reference>
<organism evidence="1 2">
    <name type="scientific">Liparis tanakae</name>
    <name type="common">Tanaka's snailfish</name>
    <dbReference type="NCBI Taxonomy" id="230148"/>
    <lineage>
        <taxon>Eukaryota</taxon>
        <taxon>Metazoa</taxon>
        <taxon>Chordata</taxon>
        <taxon>Craniata</taxon>
        <taxon>Vertebrata</taxon>
        <taxon>Euteleostomi</taxon>
        <taxon>Actinopterygii</taxon>
        <taxon>Neopterygii</taxon>
        <taxon>Teleostei</taxon>
        <taxon>Neoteleostei</taxon>
        <taxon>Acanthomorphata</taxon>
        <taxon>Eupercaria</taxon>
        <taxon>Perciformes</taxon>
        <taxon>Cottioidei</taxon>
        <taxon>Cottales</taxon>
        <taxon>Liparidae</taxon>
        <taxon>Liparis</taxon>
    </lineage>
</organism>
<sequence length="238" mass="26236">MSLPSSQKHSSYEERIAVEKLCCGDVLCCDKQTKPKQRKPGEEEEDCEFFSCSKWLEQRKCEMQLPDELTLPFMVWQGQILEKKVCVSSIASSLSFTLSFSPRDREETPGQTLTSGAVRPLFRHGFPEGQVSAVCSAPIGRRDRWQGGQPVGLGSLNGEHAHYAVSLALRQLLLRGIARRYPDGVLMVLPCGTFAGARSAVRATMLALSVALALALGRGRLRCARATVRFLDSGHLRV</sequence>
<evidence type="ECO:0000313" key="1">
    <source>
        <dbReference type="EMBL" id="TNN56363.1"/>
    </source>
</evidence>
<keyword evidence="2" id="KW-1185">Reference proteome</keyword>